<gene>
    <name evidence="1" type="ORF">GGX14DRAFT_581546</name>
</gene>
<proteinExistence type="predicted"/>
<dbReference type="AlphaFoldDB" id="A0AAD7E625"/>
<feature type="non-terminal residue" evidence="1">
    <location>
        <position position="1"/>
    </location>
</feature>
<sequence>MVVSEETDAHPYEYARVLGIFHVLARLRSQNKPFEHLDFLWVRWYSHDTRYKWGWKAKRLPRFQFLPHDNPDAFGFLDPNDVLRGAHLIPAFHHGRTNDLLPPSIARRDKNENDDWKYVYGNFFVDRDMMMRYRIGDGVGH</sequence>
<evidence type="ECO:0000313" key="1">
    <source>
        <dbReference type="EMBL" id="KAJ7229882.1"/>
    </source>
</evidence>
<dbReference type="Proteomes" id="UP001219525">
    <property type="component" value="Unassembled WGS sequence"/>
</dbReference>
<name>A0AAD7E625_9AGAR</name>
<evidence type="ECO:0000313" key="2">
    <source>
        <dbReference type="Proteomes" id="UP001219525"/>
    </source>
</evidence>
<dbReference type="EMBL" id="JARJCW010000001">
    <property type="protein sequence ID" value="KAJ7229882.1"/>
    <property type="molecule type" value="Genomic_DNA"/>
</dbReference>
<comment type="caution">
    <text evidence="1">The sequence shown here is derived from an EMBL/GenBank/DDBJ whole genome shotgun (WGS) entry which is preliminary data.</text>
</comment>
<accession>A0AAD7E625</accession>
<reference evidence="1" key="1">
    <citation type="submission" date="2023-03" db="EMBL/GenBank/DDBJ databases">
        <title>Massive genome expansion in bonnet fungi (Mycena s.s.) driven by repeated elements and novel gene families across ecological guilds.</title>
        <authorList>
            <consortium name="Lawrence Berkeley National Laboratory"/>
            <person name="Harder C.B."/>
            <person name="Miyauchi S."/>
            <person name="Viragh M."/>
            <person name="Kuo A."/>
            <person name="Thoen E."/>
            <person name="Andreopoulos B."/>
            <person name="Lu D."/>
            <person name="Skrede I."/>
            <person name="Drula E."/>
            <person name="Henrissat B."/>
            <person name="Morin E."/>
            <person name="Kohler A."/>
            <person name="Barry K."/>
            <person name="LaButti K."/>
            <person name="Morin E."/>
            <person name="Salamov A."/>
            <person name="Lipzen A."/>
            <person name="Mereny Z."/>
            <person name="Hegedus B."/>
            <person name="Baldrian P."/>
            <person name="Stursova M."/>
            <person name="Weitz H."/>
            <person name="Taylor A."/>
            <person name="Grigoriev I.V."/>
            <person name="Nagy L.G."/>
            <person name="Martin F."/>
            <person name="Kauserud H."/>
        </authorList>
    </citation>
    <scope>NUCLEOTIDE SEQUENCE</scope>
    <source>
        <strain evidence="1">9144</strain>
    </source>
</reference>
<protein>
    <submittedName>
        <fullName evidence="1">Uncharacterized protein</fullName>
    </submittedName>
</protein>
<organism evidence="1 2">
    <name type="scientific">Mycena pura</name>
    <dbReference type="NCBI Taxonomy" id="153505"/>
    <lineage>
        <taxon>Eukaryota</taxon>
        <taxon>Fungi</taxon>
        <taxon>Dikarya</taxon>
        <taxon>Basidiomycota</taxon>
        <taxon>Agaricomycotina</taxon>
        <taxon>Agaricomycetes</taxon>
        <taxon>Agaricomycetidae</taxon>
        <taxon>Agaricales</taxon>
        <taxon>Marasmiineae</taxon>
        <taxon>Mycenaceae</taxon>
        <taxon>Mycena</taxon>
    </lineage>
</organism>
<keyword evidence="2" id="KW-1185">Reference proteome</keyword>